<dbReference type="CDD" id="cd00167">
    <property type="entry name" value="SANT"/>
    <property type="match status" value="2"/>
</dbReference>
<comment type="caution">
    <text evidence="10">The sequence shown here is derived from an EMBL/GenBank/DDBJ whole genome shotgun (WGS) entry which is preliminary data.</text>
</comment>
<comment type="subcellular location">
    <subcellularLocation>
        <location evidence="1">Nucleus</location>
    </subcellularLocation>
</comment>
<dbReference type="GO" id="GO:0000978">
    <property type="term" value="F:RNA polymerase II cis-regulatory region sequence-specific DNA binding"/>
    <property type="evidence" value="ECO:0007669"/>
    <property type="project" value="TreeGrafter"/>
</dbReference>
<organism evidence="10 12">
    <name type="scientific">Volvox reticuliferus</name>
    <dbReference type="NCBI Taxonomy" id="1737510"/>
    <lineage>
        <taxon>Eukaryota</taxon>
        <taxon>Viridiplantae</taxon>
        <taxon>Chlorophyta</taxon>
        <taxon>core chlorophytes</taxon>
        <taxon>Chlorophyceae</taxon>
        <taxon>CS clade</taxon>
        <taxon>Chlamydomonadales</taxon>
        <taxon>Volvocaceae</taxon>
        <taxon>Volvox</taxon>
    </lineage>
</organism>
<keyword evidence="4" id="KW-0238">DNA-binding</keyword>
<evidence type="ECO:0000256" key="2">
    <source>
        <dbReference type="ARBA" id="ARBA00022737"/>
    </source>
</evidence>
<evidence type="ECO:0000259" key="9">
    <source>
        <dbReference type="PROSITE" id="PS51294"/>
    </source>
</evidence>
<sequence>MTGRKVVEGGRSARPRVSAKRHSSFREDDIGEGEKRGPWTPEEDKQLTELVTTCGAQRWSTIAESIPGRSGKSCRLRWWNHLSPQVKKGPFSEFEDAVIVRSHEKYGNKWSVIAKLLPGRTDNAVKNRWNSTLKRKHTGGTLNNKFVDTYQELEPLMGDPEAAKEAAEYSSSLEGSGFALSGTNICTGSEEDEHEDAEAENDEQEHLTDDHEEAPIMTAAARRSAARRAALTQMATATVEHSLPSVAYERHRQVQTQGQGAQGRKWMAESTEEEDEVMDEKPFASSLSLSPSRSPVPAAAAGAPASAAGGGSQHGEAHSEQADPQPQINPTAIMPQCAFRPVSVDNAVGVVSLLTASPVLEGQCPNPPNKRLRLSPCTELQPPPRQASTSSSPAEQPSLPAPCLGPPIGPAEHCYSVLDLIAASSCVMRVEAPPPAASCSGRCPSMPLVGNPDPVGGGLVGCGLLPAPLLLQQQQQPIAESIPPVASMPALLDPPEDLEWQTIMESLETTMQTEDVFNAPDDWADVLLQQQQQPQPQPQSQPQQLQQQQQPQPQPQQLQQQQLQLLQQHTQPHLQLQQQLQQLQQQPQPNLQLQQQMLAVPGGFSLASTSCSAQPTCSGTGLSAWTCMPQAPLAPQLTIPLQLQPTLLISEAPLTLPAAINKWSSPLTLTAAQKRHRTVAQQQQQFPAAQLSIRTLSDLPWGPQDFDIPLALPGDGCNGLLSQQLLPHQPAPFFQQPCYPSSAYDFGRLGCGGVFPDPLTFLV</sequence>
<feature type="compositionally biased region" description="Polar residues" evidence="7">
    <location>
        <begin position="386"/>
        <end position="395"/>
    </location>
</feature>
<feature type="domain" description="HTH myb-type" evidence="9">
    <location>
        <begin position="31"/>
        <end position="86"/>
    </location>
</feature>
<evidence type="ECO:0000313" key="12">
    <source>
        <dbReference type="Proteomes" id="UP000747110"/>
    </source>
</evidence>
<feature type="domain" description="Myb-like" evidence="8">
    <location>
        <begin position="83"/>
        <end position="133"/>
    </location>
</feature>
<dbReference type="SMART" id="SM00717">
    <property type="entry name" value="SANT"/>
    <property type="match status" value="2"/>
</dbReference>
<feature type="compositionally biased region" description="Basic residues" evidence="7">
    <location>
        <begin position="13"/>
        <end position="23"/>
    </location>
</feature>
<dbReference type="InterPro" id="IPR009057">
    <property type="entry name" value="Homeodomain-like_sf"/>
</dbReference>
<evidence type="ECO:0000313" key="10">
    <source>
        <dbReference type="EMBL" id="GIL89734.1"/>
    </source>
</evidence>
<feature type="compositionally biased region" description="Low complexity" evidence="7">
    <location>
        <begin position="284"/>
        <end position="307"/>
    </location>
</feature>
<evidence type="ECO:0000256" key="1">
    <source>
        <dbReference type="ARBA" id="ARBA00004123"/>
    </source>
</evidence>
<feature type="compositionally biased region" description="Basic and acidic residues" evidence="7">
    <location>
        <begin position="24"/>
        <end position="43"/>
    </location>
</feature>
<dbReference type="AlphaFoldDB" id="A0A8J4CTW9"/>
<feature type="region of interest" description="Disordered" evidence="7">
    <location>
        <begin position="530"/>
        <end position="565"/>
    </location>
</feature>
<dbReference type="EMBL" id="BNCQ01000049">
    <property type="protein sequence ID" value="GIM13512.1"/>
    <property type="molecule type" value="Genomic_DNA"/>
</dbReference>
<feature type="domain" description="Myb-like" evidence="8">
    <location>
        <begin position="31"/>
        <end position="82"/>
    </location>
</feature>
<dbReference type="SUPFAM" id="SSF46689">
    <property type="entry name" value="Homeodomain-like"/>
    <property type="match status" value="1"/>
</dbReference>
<accession>A0A8J4CTW9</accession>
<keyword evidence="2" id="KW-0677">Repeat</keyword>
<dbReference type="FunFam" id="1.10.10.60:FF:000060">
    <property type="entry name" value="MYB transcription factor"/>
    <property type="match status" value="1"/>
</dbReference>
<feature type="compositionally biased region" description="Acidic residues" evidence="7">
    <location>
        <begin position="189"/>
        <end position="203"/>
    </location>
</feature>
<feature type="region of interest" description="Disordered" evidence="7">
    <location>
        <begin position="180"/>
        <end position="214"/>
    </location>
</feature>
<dbReference type="Pfam" id="PF00249">
    <property type="entry name" value="Myb_DNA-binding"/>
    <property type="match status" value="2"/>
</dbReference>
<evidence type="ECO:0000256" key="5">
    <source>
        <dbReference type="ARBA" id="ARBA00023163"/>
    </source>
</evidence>
<keyword evidence="12" id="KW-1185">Reference proteome</keyword>
<keyword evidence="6" id="KW-0539">Nucleus</keyword>
<evidence type="ECO:0000256" key="7">
    <source>
        <dbReference type="SAM" id="MobiDB-lite"/>
    </source>
</evidence>
<dbReference type="PROSITE" id="PS51294">
    <property type="entry name" value="HTH_MYB"/>
    <property type="match status" value="2"/>
</dbReference>
<evidence type="ECO:0000256" key="3">
    <source>
        <dbReference type="ARBA" id="ARBA00023015"/>
    </source>
</evidence>
<feature type="domain" description="HTH myb-type" evidence="9">
    <location>
        <begin position="87"/>
        <end position="137"/>
    </location>
</feature>
<feature type="region of interest" description="Disordered" evidence="7">
    <location>
        <begin position="1"/>
        <end position="43"/>
    </location>
</feature>
<evidence type="ECO:0000256" key="4">
    <source>
        <dbReference type="ARBA" id="ARBA00023125"/>
    </source>
</evidence>
<proteinExistence type="predicted"/>
<dbReference type="GO" id="GO:0000981">
    <property type="term" value="F:DNA-binding transcription factor activity, RNA polymerase II-specific"/>
    <property type="evidence" value="ECO:0007669"/>
    <property type="project" value="TreeGrafter"/>
</dbReference>
<keyword evidence="5" id="KW-0804">Transcription</keyword>
<dbReference type="InterPro" id="IPR050560">
    <property type="entry name" value="MYB_TF"/>
</dbReference>
<protein>
    <submittedName>
        <fullName evidence="10">Uncharacterized protein</fullName>
    </submittedName>
</protein>
<name>A0A8J4CTW9_9CHLO</name>
<keyword evidence="3" id="KW-0805">Transcription regulation</keyword>
<dbReference type="EMBL" id="BNCP01000052">
    <property type="protein sequence ID" value="GIL89734.1"/>
    <property type="molecule type" value="Genomic_DNA"/>
</dbReference>
<reference evidence="10" key="1">
    <citation type="journal article" date="2021" name="Proc. Natl. Acad. Sci. U.S.A.">
        <title>Three genomes in the algal genus Volvox reveal the fate of a haploid sex-determining region after a transition to homothallism.</title>
        <authorList>
            <person name="Yamamoto K."/>
            <person name="Hamaji T."/>
            <person name="Kawai-Toyooka H."/>
            <person name="Matsuzaki R."/>
            <person name="Takahashi F."/>
            <person name="Nishimura Y."/>
            <person name="Kawachi M."/>
            <person name="Noguchi H."/>
            <person name="Minakuchi Y."/>
            <person name="Umen J.G."/>
            <person name="Toyoda A."/>
            <person name="Nozaki H."/>
        </authorList>
    </citation>
    <scope>NUCLEOTIDE SEQUENCE</scope>
    <source>
        <strain evidence="11">NIES-3785</strain>
        <strain evidence="10">NIES-3786</strain>
    </source>
</reference>
<gene>
    <name evidence="10" type="ORF">Vretifemale_17511</name>
    <name evidence="11" type="ORF">Vretimale_16608</name>
</gene>
<dbReference type="GO" id="GO:0005634">
    <property type="term" value="C:nucleus"/>
    <property type="evidence" value="ECO:0007669"/>
    <property type="project" value="UniProtKB-SubCell"/>
</dbReference>
<dbReference type="Proteomes" id="UP000747110">
    <property type="component" value="Unassembled WGS sequence"/>
</dbReference>
<feature type="region of interest" description="Disordered" evidence="7">
    <location>
        <begin position="249"/>
        <end position="331"/>
    </location>
</feature>
<dbReference type="InterPro" id="IPR001005">
    <property type="entry name" value="SANT/Myb"/>
</dbReference>
<dbReference type="InterPro" id="IPR017930">
    <property type="entry name" value="Myb_dom"/>
</dbReference>
<dbReference type="PROSITE" id="PS50090">
    <property type="entry name" value="MYB_LIKE"/>
    <property type="match status" value="2"/>
</dbReference>
<feature type="region of interest" description="Disordered" evidence="7">
    <location>
        <begin position="359"/>
        <end position="399"/>
    </location>
</feature>
<dbReference type="PANTHER" id="PTHR45614">
    <property type="entry name" value="MYB PROTEIN-RELATED"/>
    <property type="match status" value="1"/>
</dbReference>
<evidence type="ECO:0000313" key="11">
    <source>
        <dbReference type="EMBL" id="GIM13512.1"/>
    </source>
</evidence>
<dbReference type="OrthoDB" id="2143914at2759"/>
<dbReference type="Proteomes" id="UP000722791">
    <property type="component" value="Unassembled WGS sequence"/>
</dbReference>
<dbReference type="Gene3D" id="1.10.10.60">
    <property type="entry name" value="Homeodomain-like"/>
    <property type="match status" value="2"/>
</dbReference>
<evidence type="ECO:0000256" key="6">
    <source>
        <dbReference type="ARBA" id="ARBA00023242"/>
    </source>
</evidence>
<dbReference type="PANTHER" id="PTHR45614:SF229">
    <property type="entry name" value="MYB TRANSCRIPTION FACTOR-LIKE PROTEIN-RELATED"/>
    <property type="match status" value="1"/>
</dbReference>
<evidence type="ECO:0000259" key="8">
    <source>
        <dbReference type="PROSITE" id="PS50090"/>
    </source>
</evidence>